<dbReference type="PANTHER" id="PTHR12943">
    <property type="entry name" value="HOMOCYSTEINE-RESPONSIVE ENDOPLASMIC RETICULUM-RESIDENT UNIQUITIN-LIKE DOMAIN HERPUD PROTEIN FAMILY MEMBER"/>
    <property type="match status" value="1"/>
</dbReference>
<dbReference type="InParanoid" id="A0A1Y2FRQ5"/>
<evidence type="ECO:0000256" key="1">
    <source>
        <dbReference type="SAM" id="Coils"/>
    </source>
</evidence>
<evidence type="ECO:0008006" key="6">
    <source>
        <dbReference type="Google" id="ProtNLM"/>
    </source>
</evidence>
<feature type="region of interest" description="Disordered" evidence="2">
    <location>
        <begin position="138"/>
        <end position="180"/>
    </location>
</feature>
<dbReference type="GO" id="GO:0030968">
    <property type="term" value="P:endoplasmic reticulum unfolded protein response"/>
    <property type="evidence" value="ECO:0007669"/>
    <property type="project" value="TreeGrafter"/>
</dbReference>
<keyword evidence="1" id="KW-0175">Coiled coil</keyword>
<evidence type="ECO:0000313" key="4">
    <source>
        <dbReference type="EMBL" id="ORY86680.1"/>
    </source>
</evidence>
<gene>
    <name evidence="4" type="ORF">BCR35DRAFT_324552</name>
</gene>
<dbReference type="Gene3D" id="3.10.20.90">
    <property type="entry name" value="Phosphatidylinositol 3-kinase Catalytic Subunit, Chain A, domain 1"/>
    <property type="match status" value="1"/>
</dbReference>
<evidence type="ECO:0000256" key="2">
    <source>
        <dbReference type="SAM" id="MobiDB-lite"/>
    </source>
</evidence>
<dbReference type="PANTHER" id="PTHR12943:SF27">
    <property type="entry name" value="HOMOCYSTEINE-INDUCED ENDOPLASMIC RETICULUM PROTEIN, ISOFORM A"/>
    <property type="match status" value="1"/>
</dbReference>
<comment type="caution">
    <text evidence="4">The sequence shown here is derived from an EMBL/GenBank/DDBJ whole genome shotgun (WGS) entry which is preliminary data.</text>
</comment>
<keyword evidence="3" id="KW-0472">Membrane</keyword>
<feature type="transmembrane region" description="Helical" evidence="3">
    <location>
        <begin position="439"/>
        <end position="459"/>
    </location>
</feature>
<proteinExistence type="predicted"/>
<dbReference type="EMBL" id="MCGR01000014">
    <property type="protein sequence ID" value="ORY86680.1"/>
    <property type="molecule type" value="Genomic_DNA"/>
</dbReference>
<keyword evidence="3" id="KW-1133">Transmembrane helix</keyword>
<dbReference type="OrthoDB" id="2538073at2759"/>
<reference evidence="4 5" key="1">
    <citation type="submission" date="2016-07" db="EMBL/GenBank/DDBJ databases">
        <title>Pervasive Adenine N6-methylation of Active Genes in Fungi.</title>
        <authorList>
            <consortium name="DOE Joint Genome Institute"/>
            <person name="Mondo S.J."/>
            <person name="Dannebaum R.O."/>
            <person name="Kuo R.C."/>
            <person name="Labutti K."/>
            <person name="Haridas S."/>
            <person name="Kuo A."/>
            <person name="Salamov A."/>
            <person name="Ahrendt S.R."/>
            <person name="Lipzen A."/>
            <person name="Sullivan W."/>
            <person name="Andreopoulos W.B."/>
            <person name="Clum A."/>
            <person name="Lindquist E."/>
            <person name="Daum C."/>
            <person name="Ramamoorthy G.K."/>
            <person name="Gryganskyi A."/>
            <person name="Culley D."/>
            <person name="Magnuson J.K."/>
            <person name="James T.Y."/>
            <person name="O'Malley M.A."/>
            <person name="Stajich J.E."/>
            <person name="Spatafora J.W."/>
            <person name="Visel A."/>
            <person name="Grigoriev I.V."/>
        </authorList>
    </citation>
    <scope>NUCLEOTIDE SEQUENCE [LARGE SCALE GENOMIC DNA]</scope>
    <source>
        <strain evidence="4 5">62-1032</strain>
    </source>
</reference>
<feature type="compositionally biased region" description="Pro residues" evidence="2">
    <location>
        <begin position="739"/>
        <end position="756"/>
    </location>
</feature>
<accession>A0A1Y2FRQ5</accession>
<name>A0A1Y2FRQ5_9BASI</name>
<keyword evidence="5" id="KW-1185">Reference proteome</keyword>
<dbReference type="Proteomes" id="UP000193467">
    <property type="component" value="Unassembled WGS sequence"/>
</dbReference>
<keyword evidence="3" id="KW-0812">Transmembrane</keyword>
<evidence type="ECO:0000313" key="5">
    <source>
        <dbReference type="Proteomes" id="UP000193467"/>
    </source>
</evidence>
<protein>
    <recommendedName>
        <fullName evidence="6">Ubiquitin-like domain-containing protein</fullName>
    </recommendedName>
</protein>
<organism evidence="4 5">
    <name type="scientific">Leucosporidium creatinivorum</name>
    <dbReference type="NCBI Taxonomy" id="106004"/>
    <lineage>
        <taxon>Eukaryota</taxon>
        <taxon>Fungi</taxon>
        <taxon>Dikarya</taxon>
        <taxon>Basidiomycota</taxon>
        <taxon>Pucciniomycotina</taxon>
        <taxon>Microbotryomycetes</taxon>
        <taxon>Leucosporidiales</taxon>
        <taxon>Leucosporidium</taxon>
    </lineage>
</organism>
<sequence>MSGPSSPSVGSLQLTIRLTTHPINPVPSYHTITISRAASILQLKQQLHTEWDGKPEPTGIVCVKGGRVCRDQEVLGELFGAEIPASDAVLHVIVRPNSWSAPFVSLPRPTPTVPAEATTAAAPLSPLALPTVSNPAYNPSYTVPPPTESSTPTPEILRNTFTSDLGSPPPPPAGAQIPSSASLGPNVAGFPTYLAFLSQLIPLQRSLLLLNLQKAHYFYSIDVTERLARLGWAESTGSKIDPIVIKEEGEDVEAFKLREEREKEKMRKEMEEGNGEVQEVKGLLTECGLWGMVKEKEEEAESEIRDWGKERREQNGEFQLVQIGGLPFMLQVPPTEQATLSPPPPLALYRALKRGQAILHILTTMLQLLITYQPSAPAIAYGRALLRPPGPAPGVGGVAAGAARAAAAAAIPPPALGAAAVAAANRRRATVSIVINLEAVLSLIIPLFLLSLKLGFLLWIFGRHASYTKRVVMGSMAAAWILWEGWGMYRRRAIAGALRERADRERERAERQARRVEVAAQAGIQLPAAAPRRPPPPGAAPVGAGGGELRQRAIAGGAPPAGPPPPPAVAGHRPNRLHGVRPRREPHSRFSPRYWIARIATVGLVEEAHELGLAPRTVAGRQVPQPIPPPHPNDRVGLARQARRRAVRTAMVAVVLFFGTLSPEVERKRKRALEKRERLLAEKRVQRERQAAERAAAASGGGLVVVRPPGLLPPETRSGASTPGLFEGDHSEATHGLPQIPPPAATSPVPSAPSSPPVASTSAAPSTSQPTSPTATSTPPTVDQPSTAPAGRAVVSDAELFADGLGEPDQEPAVASEPGAPAVEVDTEGSGGEGDAHEVETETDDEEEQRAQEDDGEVDQVVALF</sequence>
<feature type="compositionally biased region" description="Low complexity" evidence="2">
    <location>
        <begin position="757"/>
        <end position="781"/>
    </location>
</feature>
<dbReference type="InterPro" id="IPR039751">
    <property type="entry name" value="HERPUD1/2"/>
</dbReference>
<feature type="compositionally biased region" description="Acidic residues" evidence="2">
    <location>
        <begin position="841"/>
        <end position="858"/>
    </location>
</feature>
<dbReference type="AlphaFoldDB" id="A0A1Y2FRQ5"/>
<feature type="compositionally biased region" description="Low complexity" evidence="2">
    <location>
        <begin position="693"/>
        <end position="709"/>
    </location>
</feature>
<evidence type="ECO:0000256" key="3">
    <source>
        <dbReference type="SAM" id="Phobius"/>
    </source>
</evidence>
<feature type="coiled-coil region" evidence="1">
    <location>
        <begin position="252"/>
        <end position="317"/>
    </location>
</feature>
<dbReference type="STRING" id="106004.A0A1Y2FRQ5"/>
<feature type="region of interest" description="Disordered" evidence="2">
    <location>
        <begin position="525"/>
        <end position="587"/>
    </location>
</feature>
<feature type="region of interest" description="Disordered" evidence="2">
    <location>
        <begin position="691"/>
        <end position="858"/>
    </location>
</feature>
<feature type="transmembrane region" description="Helical" evidence="3">
    <location>
        <begin position="471"/>
        <end position="489"/>
    </location>
</feature>